<feature type="transmembrane region" description="Helical" evidence="1">
    <location>
        <begin position="81"/>
        <end position="114"/>
    </location>
</feature>
<evidence type="ECO:0000259" key="2">
    <source>
        <dbReference type="Pfam" id="PF07331"/>
    </source>
</evidence>
<dbReference type="EMBL" id="LJYW01000001">
    <property type="protein sequence ID" value="KPL55179.1"/>
    <property type="molecule type" value="Genomic_DNA"/>
</dbReference>
<reference evidence="3 4" key="1">
    <citation type="submission" date="2015-09" db="EMBL/GenBank/DDBJ databases">
        <authorList>
            <person name="Jackson K.R."/>
            <person name="Lunt B.L."/>
            <person name="Fisher J.N.B."/>
            <person name="Gardner A.V."/>
            <person name="Bailey M.E."/>
            <person name="Deus L.M."/>
            <person name="Earl A.S."/>
            <person name="Gibby P.D."/>
            <person name="Hartmann K.A."/>
            <person name="Liu J.E."/>
            <person name="Manci A.M."/>
            <person name="Nielsen D.A."/>
            <person name="Solomon M.B."/>
            <person name="Breakwell D.P."/>
            <person name="Burnett S.H."/>
            <person name="Grose J.H."/>
        </authorList>
    </citation>
    <scope>NUCLEOTIDE SEQUENCE [LARGE SCALE GENOMIC DNA]</scope>
    <source>
        <strain evidence="3 4">16</strain>
    </source>
</reference>
<evidence type="ECO:0000256" key="1">
    <source>
        <dbReference type="SAM" id="Phobius"/>
    </source>
</evidence>
<gene>
    <name evidence="3" type="ORF">ABB55_25530</name>
</gene>
<feature type="transmembrane region" description="Helical" evidence="1">
    <location>
        <begin position="121"/>
        <end position="142"/>
    </location>
</feature>
<keyword evidence="1" id="KW-0472">Membrane</keyword>
<dbReference type="Proteomes" id="UP000048984">
    <property type="component" value="Unassembled WGS sequence"/>
</dbReference>
<protein>
    <recommendedName>
        <fullName evidence="2">DUF1468 domain-containing protein</fullName>
    </recommendedName>
</protein>
<comment type="caution">
    <text evidence="3">The sequence shown here is derived from an EMBL/GenBank/DDBJ whole genome shotgun (WGS) entry which is preliminary data.</text>
</comment>
<evidence type="ECO:0000313" key="4">
    <source>
        <dbReference type="Proteomes" id="UP000048984"/>
    </source>
</evidence>
<reference evidence="3 4" key="2">
    <citation type="submission" date="2015-10" db="EMBL/GenBank/DDBJ databases">
        <title>Draft Genome Sequence of Prosthecomicrobium hirschii ATCC 27832.</title>
        <authorList>
            <person name="Daniel J."/>
            <person name="Givan S.A."/>
            <person name="Brun Y.V."/>
            <person name="Brown P.J."/>
        </authorList>
    </citation>
    <scope>NUCLEOTIDE SEQUENCE [LARGE SCALE GENOMIC DNA]</scope>
    <source>
        <strain evidence="3 4">16</strain>
    </source>
</reference>
<keyword evidence="1" id="KW-0812">Transmembrane</keyword>
<proteinExistence type="predicted"/>
<dbReference type="AlphaFoldDB" id="A0A0P6VVA0"/>
<keyword evidence="4" id="KW-1185">Reference proteome</keyword>
<sequence length="157" mass="15914">MKNGDLWGGLALIAFAALYAWAGSDLKLVSSLGIGPGLFPRLLAGILGLLGVLIAAQAVVFRNAEAAEDSDPPDPVPLRSLLLVSAGPAAFAVMAVPLGVVPALAGAVFVSAFASREISVVEAFVTTVVLVAACVLLFRYGLGLPLVLFGDLLTGAE</sequence>
<keyword evidence="1" id="KW-1133">Transmembrane helix</keyword>
<name>A0A0P6VVA0_9HYPH</name>
<feature type="domain" description="DUF1468" evidence="2">
    <location>
        <begin position="7"/>
        <end position="146"/>
    </location>
</feature>
<dbReference type="RefSeq" id="WP_054361346.1">
    <property type="nucleotide sequence ID" value="NZ_LJYW01000001.1"/>
</dbReference>
<dbReference type="InterPro" id="IPR009936">
    <property type="entry name" value="DUF1468"/>
</dbReference>
<accession>A0A0P6VVA0</accession>
<organism evidence="3 4">
    <name type="scientific">Prosthecodimorpha hirschii</name>
    <dbReference type="NCBI Taxonomy" id="665126"/>
    <lineage>
        <taxon>Bacteria</taxon>
        <taxon>Pseudomonadati</taxon>
        <taxon>Pseudomonadota</taxon>
        <taxon>Alphaproteobacteria</taxon>
        <taxon>Hyphomicrobiales</taxon>
        <taxon>Ancalomicrobiaceae</taxon>
        <taxon>Prosthecodimorpha</taxon>
    </lineage>
</organism>
<feature type="transmembrane region" description="Helical" evidence="1">
    <location>
        <begin position="42"/>
        <end position="61"/>
    </location>
</feature>
<evidence type="ECO:0000313" key="3">
    <source>
        <dbReference type="EMBL" id="KPL55179.1"/>
    </source>
</evidence>
<dbReference type="STRING" id="665126.ABB55_25530"/>
<feature type="transmembrane region" description="Helical" evidence="1">
    <location>
        <begin position="6"/>
        <end position="22"/>
    </location>
</feature>
<dbReference type="Pfam" id="PF07331">
    <property type="entry name" value="TctB"/>
    <property type="match status" value="1"/>
</dbReference>